<evidence type="ECO:0000256" key="3">
    <source>
        <dbReference type="ARBA" id="ARBA00022898"/>
    </source>
</evidence>
<dbReference type="InterPro" id="IPR000192">
    <property type="entry name" value="Aminotrans_V_dom"/>
</dbReference>
<evidence type="ECO:0000256" key="5">
    <source>
        <dbReference type="ARBA" id="ARBA00049007"/>
    </source>
</evidence>
<dbReference type="Gene3D" id="3.40.640.10">
    <property type="entry name" value="Type I PLP-dependent aspartate aminotransferase-like (Major domain)"/>
    <property type="match status" value="1"/>
</dbReference>
<keyword evidence="3" id="KW-0663">Pyridoxal phosphate</keyword>
<comment type="cofactor">
    <cofactor evidence="1">
        <name>pyridoxal 5'-phosphate</name>
        <dbReference type="ChEBI" id="CHEBI:597326"/>
    </cofactor>
</comment>
<evidence type="ECO:0000313" key="8">
    <source>
        <dbReference type="Proteomes" id="UP000218231"/>
    </source>
</evidence>
<comment type="catalytic activity">
    <reaction evidence="5">
        <text>O-phospho-L-serine + 2-oxoglutarate = 3-phosphooxypyruvate + L-glutamate</text>
        <dbReference type="Rhea" id="RHEA:14329"/>
        <dbReference type="ChEBI" id="CHEBI:16810"/>
        <dbReference type="ChEBI" id="CHEBI:18110"/>
        <dbReference type="ChEBI" id="CHEBI:29985"/>
        <dbReference type="ChEBI" id="CHEBI:57524"/>
        <dbReference type="EC" id="2.6.1.52"/>
    </reaction>
</comment>
<dbReference type="GO" id="GO:0030170">
    <property type="term" value="F:pyridoxal phosphate binding"/>
    <property type="evidence" value="ECO:0007669"/>
    <property type="project" value="TreeGrafter"/>
</dbReference>
<organism evidence="7 8">
    <name type="scientific">Diploscapter pachys</name>
    <dbReference type="NCBI Taxonomy" id="2018661"/>
    <lineage>
        <taxon>Eukaryota</taxon>
        <taxon>Metazoa</taxon>
        <taxon>Ecdysozoa</taxon>
        <taxon>Nematoda</taxon>
        <taxon>Chromadorea</taxon>
        <taxon>Rhabditida</taxon>
        <taxon>Rhabditina</taxon>
        <taxon>Rhabditomorpha</taxon>
        <taxon>Rhabditoidea</taxon>
        <taxon>Rhabditidae</taxon>
        <taxon>Diploscapter</taxon>
    </lineage>
</organism>
<dbReference type="STRING" id="2018661.A0A2A2JYU3"/>
<gene>
    <name evidence="7" type="ORF">WR25_10506</name>
</gene>
<evidence type="ECO:0000256" key="4">
    <source>
        <dbReference type="ARBA" id="ARBA00029440"/>
    </source>
</evidence>
<dbReference type="InterPro" id="IPR015424">
    <property type="entry name" value="PyrdxlP-dep_Trfase"/>
</dbReference>
<proteinExistence type="predicted"/>
<comment type="pathway">
    <text evidence="4">Amino-acid biosynthesis.</text>
</comment>
<dbReference type="GO" id="GO:0004648">
    <property type="term" value="F:O-phospho-L-serine:2-oxoglutarate aminotransferase activity"/>
    <property type="evidence" value="ECO:0007669"/>
    <property type="project" value="UniProtKB-EC"/>
</dbReference>
<dbReference type="GO" id="GO:0005737">
    <property type="term" value="C:cytoplasm"/>
    <property type="evidence" value="ECO:0007669"/>
    <property type="project" value="TreeGrafter"/>
</dbReference>
<dbReference type="PANTHER" id="PTHR43247:SF1">
    <property type="entry name" value="PHOSPHOSERINE AMINOTRANSFERASE"/>
    <property type="match status" value="1"/>
</dbReference>
<dbReference type="UniPathway" id="UPA00244">
    <property type="reaction ID" value="UER00311"/>
</dbReference>
<protein>
    <recommendedName>
        <fullName evidence="6">Aminotransferase class V domain-containing protein</fullName>
    </recommendedName>
</protein>
<dbReference type="EMBL" id="LIAE01010038">
    <property type="protein sequence ID" value="PAV66782.1"/>
    <property type="molecule type" value="Genomic_DNA"/>
</dbReference>
<dbReference type="SUPFAM" id="SSF53383">
    <property type="entry name" value="PLP-dependent transferases"/>
    <property type="match status" value="1"/>
</dbReference>
<evidence type="ECO:0000256" key="2">
    <source>
        <dbReference type="ARBA" id="ARBA00022679"/>
    </source>
</evidence>
<evidence type="ECO:0000256" key="1">
    <source>
        <dbReference type="ARBA" id="ARBA00001933"/>
    </source>
</evidence>
<accession>A0A2A2JYU3</accession>
<evidence type="ECO:0000313" key="7">
    <source>
        <dbReference type="EMBL" id="PAV66782.1"/>
    </source>
</evidence>
<dbReference type="AlphaFoldDB" id="A0A2A2JYU3"/>
<feature type="domain" description="Aminotransferase class V" evidence="6">
    <location>
        <begin position="6"/>
        <end position="116"/>
    </location>
</feature>
<evidence type="ECO:0000259" key="6">
    <source>
        <dbReference type="Pfam" id="PF00266"/>
    </source>
</evidence>
<dbReference type="GO" id="GO:0006564">
    <property type="term" value="P:L-serine biosynthetic process"/>
    <property type="evidence" value="ECO:0007669"/>
    <property type="project" value="InterPro"/>
</dbReference>
<dbReference type="OrthoDB" id="1703350at2759"/>
<comment type="caution">
    <text evidence="7">The sequence shown here is derived from an EMBL/GenBank/DDBJ whole genome shotgun (WGS) entry which is preliminary data.</text>
</comment>
<keyword evidence="2" id="KW-0808">Transferase</keyword>
<dbReference type="Proteomes" id="UP000218231">
    <property type="component" value="Unassembled WGS sequence"/>
</dbReference>
<name>A0A2A2JYU3_9BILA</name>
<reference evidence="7 8" key="1">
    <citation type="journal article" date="2017" name="Curr. Biol.">
        <title>Genome architecture and evolution of a unichromosomal asexual nematode.</title>
        <authorList>
            <person name="Fradin H."/>
            <person name="Zegar C."/>
            <person name="Gutwein M."/>
            <person name="Lucas J."/>
            <person name="Kovtun M."/>
            <person name="Corcoran D."/>
            <person name="Baugh L.R."/>
            <person name="Kiontke K."/>
            <person name="Gunsalus K."/>
            <person name="Fitch D.H."/>
            <person name="Piano F."/>
        </authorList>
    </citation>
    <scope>NUCLEOTIDE SEQUENCE [LARGE SCALE GENOMIC DNA]</scope>
    <source>
        <strain evidence="7">PF1309</strain>
    </source>
</reference>
<dbReference type="InterPro" id="IPR022278">
    <property type="entry name" value="Pser_aminoTfrase"/>
</dbReference>
<sequence>MVRKINFAPGPAKIPDEVLQQVQAETLNFNGQGISVLEMSHRSKEFAEILNETKDLFRELMKVPEDFEIIFMQGGGTGQFSAVPLNLKGDRTYADYIVTGAWSSKAAEEASKFINVKKVIVSYIFKNCHSASM</sequence>
<dbReference type="Pfam" id="PF00266">
    <property type="entry name" value="Aminotran_5"/>
    <property type="match status" value="1"/>
</dbReference>
<dbReference type="PANTHER" id="PTHR43247">
    <property type="entry name" value="PHOSPHOSERINE AMINOTRANSFERASE"/>
    <property type="match status" value="1"/>
</dbReference>
<dbReference type="InterPro" id="IPR015421">
    <property type="entry name" value="PyrdxlP-dep_Trfase_major"/>
</dbReference>
<keyword evidence="8" id="KW-1185">Reference proteome</keyword>